<dbReference type="EMBL" id="CAFBNE010000020">
    <property type="protein sequence ID" value="CAB4940962.1"/>
    <property type="molecule type" value="Genomic_DNA"/>
</dbReference>
<gene>
    <name evidence="1" type="ORF">UFOPK3772_00920</name>
</gene>
<dbReference type="AlphaFoldDB" id="A0A6J7JFD1"/>
<protein>
    <submittedName>
        <fullName evidence="1">Unannotated protein</fullName>
    </submittedName>
</protein>
<evidence type="ECO:0000313" key="1">
    <source>
        <dbReference type="EMBL" id="CAB4940962.1"/>
    </source>
</evidence>
<accession>A0A6J7JFD1</accession>
<sequence length="48" mass="5160">MGRGKTELGILRHRSPASNFGLKAKGSKTYRRGYAISAPSGSHAEQKT</sequence>
<name>A0A6J7JFD1_9ZZZZ</name>
<organism evidence="1">
    <name type="scientific">freshwater metagenome</name>
    <dbReference type="NCBI Taxonomy" id="449393"/>
    <lineage>
        <taxon>unclassified sequences</taxon>
        <taxon>metagenomes</taxon>
        <taxon>ecological metagenomes</taxon>
    </lineage>
</organism>
<reference evidence="1" key="1">
    <citation type="submission" date="2020-05" db="EMBL/GenBank/DDBJ databases">
        <authorList>
            <person name="Chiriac C."/>
            <person name="Salcher M."/>
            <person name="Ghai R."/>
            <person name="Kavagutti S V."/>
        </authorList>
    </citation>
    <scope>NUCLEOTIDE SEQUENCE</scope>
</reference>
<proteinExistence type="predicted"/>